<evidence type="ECO:0000256" key="1">
    <source>
        <dbReference type="ARBA" id="ARBA00004651"/>
    </source>
</evidence>
<evidence type="ECO:0000256" key="7">
    <source>
        <dbReference type="RuleBase" id="RU363032"/>
    </source>
</evidence>
<organism evidence="9 10">
    <name type="scientific">Paenibacillus germinis</name>
    <dbReference type="NCBI Taxonomy" id="2654979"/>
    <lineage>
        <taxon>Bacteria</taxon>
        <taxon>Bacillati</taxon>
        <taxon>Bacillota</taxon>
        <taxon>Bacilli</taxon>
        <taxon>Bacillales</taxon>
        <taxon>Paenibacillaceae</taxon>
        <taxon>Paenibacillus</taxon>
    </lineage>
</organism>
<feature type="transmembrane region" description="Helical" evidence="7">
    <location>
        <begin position="115"/>
        <end position="135"/>
    </location>
</feature>
<keyword evidence="5 7" id="KW-1133">Transmembrane helix</keyword>
<name>A0ABX1Z0N4_9BACL</name>
<feature type="transmembrane region" description="Helical" evidence="7">
    <location>
        <begin position="155"/>
        <end position="181"/>
    </location>
</feature>
<evidence type="ECO:0000256" key="5">
    <source>
        <dbReference type="ARBA" id="ARBA00022989"/>
    </source>
</evidence>
<dbReference type="Gene3D" id="1.10.3720.10">
    <property type="entry name" value="MetI-like"/>
    <property type="match status" value="1"/>
</dbReference>
<comment type="subcellular location">
    <subcellularLocation>
        <location evidence="1 7">Cell membrane</location>
        <topology evidence="1 7">Multi-pass membrane protein</topology>
    </subcellularLocation>
</comment>
<dbReference type="InterPro" id="IPR000515">
    <property type="entry name" value="MetI-like"/>
</dbReference>
<comment type="similarity">
    <text evidence="7">Belongs to the binding-protein-dependent transport system permease family.</text>
</comment>
<dbReference type="InterPro" id="IPR035906">
    <property type="entry name" value="MetI-like_sf"/>
</dbReference>
<dbReference type="PANTHER" id="PTHR43227">
    <property type="entry name" value="BLL4140 PROTEIN"/>
    <property type="match status" value="1"/>
</dbReference>
<feature type="transmembrane region" description="Helical" evidence="7">
    <location>
        <begin position="262"/>
        <end position="283"/>
    </location>
</feature>
<evidence type="ECO:0000256" key="4">
    <source>
        <dbReference type="ARBA" id="ARBA00022692"/>
    </source>
</evidence>
<evidence type="ECO:0000256" key="6">
    <source>
        <dbReference type="ARBA" id="ARBA00023136"/>
    </source>
</evidence>
<dbReference type="PROSITE" id="PS50928">
    <property type="entry name" value="ABC_TM1"/>
    <property type="match status" value="1"/>
</dbReference>
<gene>
    <name evidence="9" type="ORF">GC102_06665</name>
</gene>
<evidence type="ECO:0000313" key="10">
    <source>
        <dbReference type="Proteomes" id="UP000658690"/>
    </source>
</evidence>
<evidence type="ECO:0000259" key="8">
    <source>
        <dbReference type="PROSITE" id="PS50928"/>
    </source>
</evidence>
<evidence type="ECO:0000313" key="9">
    <source>
        <dbReference type="EMBL" id="NOU85460.1"/>
    </source>
</evidence>
<evidence type="ECO:0000256" key="3">
    <source>
        <dbReference type="ARBA" id="ARBA00022475"/>
    </source>
</evidence>
<feature type="domain" description="ABC transmembrane type-1" evidence="8">
    <location>
        <begin position="69"/>
        <end position="283"/>
    </location>
</feature>
<dbReference type="SUPFAM" id="SSF161098">
    <property type="entry name" value="MetI-like"/>
    <property type="match status" value="1"/>
</dbReference>
<dbReference type="PANTHER" id="PTHR43227:SF11">
    <property type="entry name" value="BLL4140 PROTEIN"/>
    <property type="match status" value="1"/>
</dbReference>
<keyword evidence="6 7" id="KW-0472">Membrane</keyword>
<protein>
    <submittedName>
        <fullName evidence="9">ABC transporter permease subunit</fullName>
    </submittedName>
</protein>
<proteinExistence type="inferred from homology"/>
<dbReference type="InterPro" id="IPR050809">
    <property type="entry name" value="UgpAE/MalFG_permease"/>
</dbReference>
<accession>A0ABX1Z0N4</accession>
<feature type="transmembrane region" description="Helical" evidence="7">
    <location>
        <begin position="202"/>
        <end position="226"/>
    </location>
</feature>
<feature type="transmembrane region" description="Helical" evidence="7">
    <location>
        <begin position="73"/>
        <end position="94"/>
    </location>
</feature>
<dbReference type="CDD" id="cd06261">
    <property type="entry name" value="TM_PBP2"/>
    <property type="match status" value="1"/>
</dbReference>
<dbReference type="Proteomes" id="UP000658690">
    <property type="component" value="Unassembled WGS sequence"/>
</dbReference>
<keyword evidence="3" id="KW-1003">Cell membrane</keyword>
<sequence>MKSFKKYKVLYVMMMPAIAYYILFHYVPMYGAVLAFKDFQLMKGIWNSPWIGMHHFMYAFSDPVFLQVLKNTIIISFYKLIFGFPVPVVFALLLNEVASAKFKKLAQTISYLPHFISWVVMAGIFMSILSIDGLVNSVIKLLGMDPVLFMGNEQYFRLILVLTEIYKSFGWGAIVYFAAISGINGELYEAAIIDGAGRFKRVIYITIPMLAPVMAILLILSMAGILDAGFDQIFNMYSVNVYRVSDIIDTYVYRKGMVEMKYSYATAVGLFKSVVALIMIVTVNQVIKTMGGKEHALW</sequence>
<keyword evidence="4 7" id="KW-0812">Transmembrane</keyword>
<comment type="caution">
    <text evidence="9">The sequence shown here is derived from an EMBL/GenBank/DDBJ whole genome shotgun (WGS) entry which is preliminary data.</text>
</comment>
<dbReference type="Pfam" id="PF00528">
    <property type="entry name" value="BPD_transp_1"/>
    <property type="match status" value="1"/>
</dbReference>
<dbReference type="RefSeq" id="WP_171688769.1">
    <property type="nucleotide sequence ID" value="NZ_WHOC01000028.1"/>
</dbReference>
<evidence type="ECO:0000256" key="2">
    <source>
        <dbReference type="ARBA" id="ARBA00022448"/>
    </source>
</evidence>
<reference evidence="9 10" key="1">
    <citation type="submission" date="2019-10" db="EMBL/GenBank/DDBJ databases">
        <title>Description of Paenibacillus choica sp. nov.</title>
        <authorList>
            <person name="Carlier A."/>
            <person name="Qi S."/>
        </authorList>
    </citation>
    <scope>NUCLEOTIDE SEQUENCE [LARGE SCALE GENOMIC DNA]</scope>
    <source>
        <strain evidence="9 10">LMG 31460</strain>
    </source>
</reference>
<dbReference type="EMBL" id="WHOC01000028">
    <property type="protein sequence ID" value="NOU85460.1"/>
    <property type="molecule type" value="Genomic_DNA"/>
</dbReference>
<feature type="transmembrane region" description="Helical" evidence="7">
    <location>
        <begin position="9"/>
        <end position="27"/>
    </location>
</feature>
<keyword evidence="10" id="KW-1185">Reference proteome</keyword>
<keyword evidence="2 7" id="KW-0813">Transport</keyword>